<dbReference type="GO" id="GO:0016020">
    <property type="term" value="C:membrane"/>
    <property type="evidence" value="ECO:0007669"/>
    <property type="project" value="UniProtKB-SubCell"/>
</dbReference>
<feature type="transmembrane region" description="Helical" evidence="6">
    <location>
        <begin position="56"/>
        <end position="79"/>
    </location>
</feature>
<evidence type="ECO:0000313" key="8">
    <source>
        <dbReference type="EMBL" id="GFR50114.1"/>
    </source>
</evidence>
<evidence type="ECO:0000256" key="1">
    <source>
        <dbReference type="ARBA" id="ARBA00004141"/>
    </source>
</evidence>
<keyword evidence="4 6" id="KW-0472">Membrane</keyword>
<evidence type="ECO:0000256" key="5">
    <source>
        <dbReference type="SAM" id="MobiDB-lite"/>
    </source>
</evidence>
<feature type="transmembrane region" description="Helical" evidence="6">
    <location>
        <begin position="291"/>
        <end position="312"/>
    </location>
</feature>
<evidence type="ECO:0000256" key="4">
    <source>
        <dbReference type="ARBA" id="ARBA00023136"/>
    </source>
</evidence>
<protein>
    <recommendedName>
        <fullName evidence="7">DUF3533 domain-containing protein</fullName>
    </recommendedName>
</protein>
<name>A0AAD3DY08_9CHLO</name>
<proteinExistence type="predicted"/>
<dbReference type="InterPro" id="IPR051328">
    <property type="entry name" value="T7SS_ABC-Transporter"/>
</dbReference>
<keyword evidence="2 6" id="KW-0812">Transmembrane</keyword>
<dbReference type="Pfam" id="PF12051">
    <property type="entry name" value="DUF3533"/>
    <property type="match status" value="1"/>
</dbReference>
<evidence type="ECO:0000313" key="9">
    <source>
        <dbReference type="Proteomes" id="UP001054857"/>
    </source>
</evidence>
<feature type="transmembrane region" description="Helical" evidence="6">
    <location>
        <begin position="384"/>
        <end position="405"/>
    </location>
</feature>
<organism evidence="8 9">
    <name type="scientific">Astrephomene gubernaculifera</name>
    <dbReference type="NCBI Taxonomy" id="47775"/>
    <lineage>
        <taxon>Eukaryota</taxon>
        <taxon>Viridiplantae</taxon>
        <taxon>Chlorophyta</taxon>
        <taxon>core chlorophytes</taxon>
        <taxon>Chlorophyceae</taxon>
        <taxon>CS clade</taxon>
        <taxon>Chlamydomonadales</taxon>
        <taxon>Astrephomenaceae</taxon>
        <taxon>Astrephomene</taxon>
    </lineage>
</organism>
<sequence>MAEGQQGNDDPPKQQPGNEATPLEVQTGQAEDVNAAITGLEPPEAPYFRPYMSVEFVVTALGAILVIWSFCWLYVGAFWNPSTRLSNLHVAVLDCDVTPPPASLNASFAPLLPALLPAPLASQLLAGSVWNRSSPLGPRLLHWEPASCGEAGGAGAGCGPREAECVASLASSVLQGETWALLYFPANFTAAYLAWWRDSGVAGAGAGGAGGRKQPPTATYYYARGRDYSTHSYLSSLVLSSLGPALSAALTRQLAASPAAAGGRLEPLFLATGISIAPVDLAPVRNFGQHFASYIFCVLLWLGSSFVVAASYQFKLPTEMALAIDPRVGGGRQVRLRHLAWALLVKGLVAAGFMFLEMVLLCVVLWCLGAGGSGAQWHWSAGQAIAFGWYMSWSFLSVNAVLLHALGPDRFSSASAALLIAQLTSASAIMSQELQNRVFYVGQALPFFYGVRGFRSIFFGTLTDKMWINWLVLTAYNVVFLPLGLLLVVRRVWRNSGRGAQQ</sequence>
<dbReference type="Proteomes" id="UP001054857">
    <property type="component" value="Unassembled WGS sequence"/>
</dbReference>
<evidence type="ECO:0000256" key="3">
    <source>
        <dbReference type="ARBA" id="ARBA00022989"/>
    </source>
</evidence>
<feature type="transmembrane region" description="Helical" evidence="6">
    <location>
        <begin position="467"/>
        <end position="489"/>
    </location>
</feature>
<keyword evidence="9" id="KW-1185">Reference proteome</keyword>
<dbReference type="EMBL" id="BMAR01000035">
    <property type="protein sequence ID" value="GFR50114.1"/>
    <property type="molecule type" value="Genomic_DNA"/>
</dbReference>
<dbReference type="PANTHER" id="PTHR43077">
    <property type="entry name" value="TRANSPORT PERMEASE YVFS-RELATED"/>
    <property type="match status" value="1"/>
</dbReference>
<dbReference type="PANTHER" id="PTHR43077:SF10">
    <property type="entry name" value="TRANSPORT PERMEASE PROTEIN"/>
    <property type="match status" value="1"/>
</dbReference>
<keyword evidence="3 6" id="KW-1133">Transmembrane helix</keyword>
<dbReference type="AlphaFoldDB" id="A0AAD3DY08"/>
<feature type="domain" description="DUF3533" evidence="7">
    <location>
        <begin position="65"/>
        <end position="479"/>
    </location>
</feature>
<evidence type="ECO:0000256" key="2">
    <source>
        <dbReference type="ARBA" id="ARBA00022692"/>
    </source>
</evidence>
<gene>
    <name evidence="8" type="ORF">Agub_g12263</name>
</gene>
<feature type="region of interest" description="Disordered" evidence="5">
    <location>
        <begin position="1"/>
        <end position="24"/>
    </location>
</feature>
<comment type="caution">
    <text evidence="8">The sequence shown here is derived from an EMBL/GenBank/DDBJ whole genome shotgun (WGS) entry which is preliminary data.</text>
</comment>
<reference evidence="8 9" key="1">
    <citation type="journal article" date="2021" name="Sci. Rep.">
        <title>Genome sequencing of the multicellular alga Astrephomene provides insights into convergent evolution of germ-soma differentiation.</title>
        <authorList>
            <person name="Yamashita S."/>
            <person name="Yamamoto K."/>
            <person name="Matsuzaki R."/>
            <person name="Suzuki S."/>
            <person name="Yamaguchi H."/>
            <person name="Hirooka S."/>
            <person name="Minakuchi Y."/>
            <person name="Miyagishima S."/>
            <person name="Kawachi M."/>
            <person name="Toyoda A."/>
            <person name="Nozaki H."/>
        </authorList>
    </citation>
    <scope>NUCLEOTIDE SEQUENCE [LARGE SCALE GENOMIC DNA]</scope>
    <source>
        <strain evidence="8 9">NIES-4017</strain>
    </source>
</reference>
<comment type="subcellular location">
    <subcellularLocation>
        <location evidence="1">Membrane</location>
        <topology evidence="1">Multi-pass membrane protein</topology>
    </subcellularLocation>
</comment>
<evidence type="ECO:0000259" key="7">
    <source>
        <dbReference type="Pfam" id="PF12051"/>
    </source>
</evidence>
<feature type="non-terminal residue" evidence="8">
    <location>
        <position position="502"/>
    </location>
</feature>
<accession>A0AAD3DY08</accession>
<feature type="transmembrane region" description="Helical" evidence="6">
    <location>
        <begin position="348"/>
        <end position="372"/>
    </location>
</feature>
<dbReference type="InterPro" id="IPR022703">
    <property type="entry name" value="DUF3533"/>
</dbReference>
<evidence type="ECO:0000256" key="6">
    <source>
        <dbReference type="SAM" id="Phobius"/>
    </source>
</evidence>